<comment type="caution">
    <text evidence="2">The sequence shown here is derived from an EMBL/GenBank/DDBJ whole genome shotgun (WGS) entry which is preliminary data.</text>
</comment>
<dbReference type="AlphaFoldDB" id="A0A1Y1URF6"/>
<dbReference type="InParanoid" id="A0A1Y1URF6"/>
<dbReference type="RefSeq" id="XP_021874299.1">
    <property type="nucleotide sequence ID" value="XM_022014278.1"/>
</dbReference>
<name>A0A1Y1URF6_9TREE</name>
<keyword evidence="3" id="KW-1185">Reference proteome</keyword>
<evidence type="ECO:0008006" key="4">
    <source>
        <dbReference type="Google" id="ProtNLM"/>
    </source>
</evidence>
<protein>
    <recommendedName>
        <fullName evidence="4">Secreted protein</fullName>
    </recommendedName>
</protein>
<feature type="signal peptide" evidence="1">
    <location>
        <begin position="1"/>
        <end position="18"/>
    </location>
</feature>
<feature type="chain" id="PRO_5013367728" description="Secreted protein" evidence="1">
    <location>
        <begin position="19"/>
        <end position="73"/>
    </location>
</feature>
<organism evidence="2 3">
    <name type="scientific">Kockovaella imperatae</name>
    <dbReference type="NCBI Taxonomy" id="4999"/>
    <lineage>
        <taxon>Eukaryota</taxon>
        <taxon>Fungi</taxon>
        <taxon>Dikarya</taxon>
        <taxon>Basidiomycota</taxon>
        <taxon>Agaricomycotina</taxon>
        <taxon>Tremellomycetes</taxon>
        <taxon>Tremellales</taxon>
        <taxon>Cuniculitremaceae</taxon>
        <taxon>Kockovaella</taxon>
    </lineage>
</organism>
<dbReference type="GeneID" id="33556086"/>
<accession>A0A1Y1URF6</accession>
<keyword evidence="1" id="KW-0732">Signal</keyword>
<evidence type="ECO:0000256" key="1">
    <source>
        <dbReference type="SAM" id="SignalP"/>
    </source>
</evidence>
<gene>
    <name evidence="2" type="ORF">BD324DRAFT_611554</name>
</gene>
<evidence type="ECO:0000313" key="3">
    <source>
        <dbReference type="Proteomes" id="UP000193218"/>
    </source>
</evidence>
<proteinExistence type="predicted"/>
<dbReference type="EMBL" id="NBSH01000001">
    <property type="protein sequence ID" value="ORX40620.1"/>
    <property type="molecule type" value="Genomic_DNA"/>
</dbReference>
<evidence type="ECO:0000313" key="2">
    <source>
        <dbReference type="EMBL" id="ORX40620.1"/>
    </source>
</evidence>
<reference evidence="2 3" key="1">
    <citation type="submission" date="2017-03" db="EMBL/GenBank/DDBJ databases">
        <title>Widespread Adenine N6-methylation of Active Genes in Fungi.</title>
        <authorList>
            <consortium name="DOE Joint Genome Institute"/>
            <person name="Mondo S.J."/>
            <person name="Dannebaum R.O."/>
            <person name="Kuo R.C."/>
            <person name="Louie K.B."/>
            <person name="Bewick A.J."/>
            <person name="Labutti K."/>
            <person name="Haridas S."/>
            <person name="Kuo A."/>
            <person name="Salamov A."/>
            <person name="Ahrendt S.R."/>
            <person name="Lau R."/>
            <person name="Bowen B.P."/>
            <person name="Lipzen A."/>
            <person name="Sullivan W."/>
            <person name="Andreopoulos W.B."/>
            <person name="Clum A."/>
            <person name="Lindquist E."/>
            <person name="Daum C."/>
            <person name="Northen T.R."/>
            <person name="Ramamoorthy G."/>
            <person name="Schmitz R.J."/>
            <person name="Gryganskyi A."/>
            <person name="Culley D."/>
            <person name="Magnuson J."/>
            <person name="James T.Y."/>
            <person name="O'Malley M.A."/>
            <person name="Stajich J.E."/>
            <person name="Spatafora J.W."/>
            <person name="Visel A."/>
            <person name="Grigoriev I.V."/>
        </authorList>
    </citation>
    <scope>NUCLEOTIDE SEQUENCE [LARGE SCALE GENOMIC DNA]</scope>
    <source>
        <strain evidence="2 3">NRRL Y-17943</strain>
    </source>
</reference>
<dbReference type="Proteomes" id="UP000193218">
    <property type="component" value="Unassembled WGS sequence"/>
</dbReference>
<sequence length="73" mass="7940">MSRTGILGLLTLAKPILSQSTLKGQLSCVCGARHRERNSLRCKADKHLAHVLQRMNVKGLVGSHARFTSRGAC</sequence>